<reference evidence="14" key="3">
    <citation type="submission" date="2025-08" db="UniProtKB">
        <authorList>
            <consortium name="Ensembl"/>
        </authorList>
    </citation>
    <scope>IDENTIFICATION</scope>
    <source>
        <strain evidence="14">HSOK</strain>
    </source>
</reference>
<dbReference type="PRINTS" id="PR00205">
    <property type="entry name" value="CADHERIN"/>
</dbReference>
<keyword evidence="10" id="KW-0472">Membrane</keyword>
<reference evidence="14" key="4">
    <citation type="submission" date="2025-09" db="UniProtKB">
        <authorList>
            <consortium name="Ensembl"/>
        </authorList>
    </citation>
    <scope>IDENTIFICATION</scope>
    <source>
        <strain evidence="14">HSOK</strain>
    </source>
</reference>
<dbReference type="Ensembl" id="ENSORLT00015004836.1">
    <property type="protein sequence ID" value="ENSORLP00015006081.1"/>
    <property type="gene ID" value="ENSORLG00015007110.1"/>
</dbReference>
<dbReference type="PANTHER" id="PTHR24027">
    <property type="entry name" value="CADHERIN-23"/>
    <property type="match status" value="1"/>
</dbReference>
<dbReference type="GO" id="GO:0005737">
    <property type="term" value="C:cytoplasm"/>
    <property type="evidence" value="ECO:0007669"/>
    <property type="project" value="UniProtKB-SubCell"/>
</dbReference>
<feature type="domain" description="Cadherin" evidence="13">
    <location>
        <begin position="47"/>
        <end position="148"/>
    </location>
</feature>
<dbReference type="Proteomes" id="UP000265200">
    <property type="component" value="Chromosome 15"/>
</dbReference>
<reference evidence="14 15" key="2">
    <citation type="submission" date="2017-04" db="EMBL/GenBank/DDBJ databases">
        <title>CpG methylation of centromeres and impact of large insertions on vertebrate speciation.</title>
        <authorList>
            <person name="Ichikawa K."/>
            <person name="Yoshimura J."/>
            <person name="Morishita S."/>
        </authorList>
    </citation>
    <scope>NUCLEOTIDE SEQUENCE</scope>
    <source>
        <strain evidence="14 15">HSOK</strain>
    </source>
</reference>
<evidence type="ECO:0000313" key="15">
    <source>
        <dbReference type="Proteomes" id="UP000265200"/>
    </source>
</evidence>
<dbReference type="GO" id="GO:0030010">
    <property type="term" value="P:establishment of cell polarity"/>
    <property type="evidence" value="ECO:0007669"/>
    <property type="project" value="UniProtKB-ARBA"/>
</dbReference>
<evidence type="ECO:0000313" key="14">
    <source>
        <dbReference type="Ensembl" id="ENSORLP00015006081.1"/>
    </source>
</evidence>
<keyword evidence="7" id="KW-0677">Repeat</keyword>
<evidence type="ECO:0000256" key="10">
    <source>
        <dbReference type="ARBA" id="ARBA00023136"/>
    </source>
</evidence>
<dbReference type="InterPro" id="IPR020894">
    <property type="entry name" value="Cadherin_CS"/>
</dbReference>
<feature type="domain" description="Cadherin" evidence="13">
    <location>
        <begin position="373"/>
        <end position="482"/>
    </location>
</feature>
<dbReference type="FunFam" id="2.60.40.60:FF:000011">
    <property type="entry name" value="Cadherin 1"/>
    <property type="match status" value="1"/>
</dbReference>
<dbReference type="GO" id="GO:0007498">
    <property type="term" value="P:mesoderm development"/>
    <property type="evidence" value="ECO:0007669"/>
    <property type="project" value="UniProtKB-ARBA"/>
</dbReference>
<dbReference type="AlphaFoldDB" id="A0A3P9HEA7"/>
<name>A0A3P9HEA7_ORYLA</name>
<dbReference type="GO" id="GO:0007398">
    <property type="term" value="P:ectoderm development"/>
    <property type="evidence" value="ECO:0007669"/>
    <property type="project" value="UniProtKB-ARBA"/>
</dbReference>
<dbReference type="GO" id="GO:0034332">
    <property type="term" value="P:adherens junction organization"/>
    <property type="evidence" value="ECO:0007669"/>
    <property type="project" value="UniProtKB-ARBA"/>
</dbReference>
<dbReference type="PANTHER" id="PTHR24027:SF319">
    <property type="entry name" value="CADHERIN-1"/>
    <property type="match status" value="1"/>
</dbReference>
<keyword evidence="6" id="KW-0732">Signal</keyword>
<dbReference type="PROSITE" id="PS50268">
    <property type="entry name" value="CADHERIN_2"/>
    <property type="match status" value="4"/>
</dbReference>
<dbReference type="InterPro" id="IPR039808">
    <property type="entry name" value="Cadherin"/>
</dbReference>
<evidence type="ECO:0000256" key="4">
    <source>
        <dbReference type="ARBA" id="ARBA00022490"/>
    </source>
</evidence>
<dbReference type="CDD" id="cd11304">
    <property type="entry name" value="Cadherin_repeat"/>
    <property type="match status" value="3"/>
</dbReference>
<evidence type="ECO:0000256" key="2">
    <source>
        <dbReference type="ARBA" id="ARBA00004496"/>
    </source>
</evidence>
<keyword evidence="8 12" id="KW-0106">Calcium</keyword>
<protein>
    <recommendedName>
        <fullName evidence="13">Cadherin domain-containing protein</fullName>
    </recommendedName>
</protein>
<keyword evidence="3" id="KW-1003">Cell membrane</keyword>
<dbReference type="SUPFAM" id="SSF49313">
    <property type="entry name" value="Cadherin-like"/>
    <property type="match status" value="4"/>
</dbReference>
<evidence type="ECO:0000256" key="6">
    <source>
        <dbReference type="ARBA" id="ARBA00022729"/>
    </source>
</evidence>
<dbReference type="Pfam" id="PF00028">
    <property type="entry name" value="Cadherin"/>
    <property type="match status" value="4"/>
</dbReference>
<evidence type="ECO:0000256" key="5">
    <source>
        <dbReference type="ARBA" id="ARBA00022723"/>
    </source>
</evidence>
<keyword evidence="5" id="KW-0479">Metal-binding</keyword>
<dbReference type="FunFam" id="2.60.40.60:FF:000022">
    <property type="entry name" value="Cadherin 2"/>
    <property type="match status" value="1"/>
</dbReference>
<dbReference type="InterPro" id="IPR015919">
    <property type="entry name" value="Cadherin-like_sf"/>
</dbReference>
<dbReference type="GO" id="GO:0016342">
    <property type="term" value="C:catenin complex"/>
    <property type="evidence" value="ECO:0007669"/>
    <property type="project" value="UniProtKB-ARBA"/>
</dbReference>
<dbReference type="PROSITE" id="PS00232">
    <property type="entry name" value="CADHERIN_1"/>
    <property type="match status" value="3"/>
</dbReference>
<keyword evidence="4" id="KW-0963">Cytoplasm</keyword>
<dbReference type="GO" id="GO:0001764">
    <property type="term" value="P:neuron migration"/>
    <property type="evidence" value="ECO:0007669"/>
    <property type="project" value="UniProtKB-ARBA"/>
</dbReference>
<dbReference type="GO" id="GO:0060027">
    <property type="term" value="P:convergent extension involved in gastrulation"/>
    <property type="evidence" value="ECO:0007669"/>
    <property type="project" value="UniProtKB-ARBA"/>
</dbReference>
<accession>A0A3P9HEA7</accession>
<feature type="domain" description="Cadherin" evidence="13">
    <location>
        <begin position="149"/>
        <end position="260"/>
    </location>
</feature>
<proteinExistence type="predicted"/>
<evidence type="ECO:0000256" key="9">
    <source>
        <dbReference type="ARBA" id="ARBA00022889"/>
    </source>
</evidence>
<keyword evidence="11" id="KW-0325">Glycoprotein</keyword>
<evidence type="ECO:0000256" key="1">
    <source>
        <dbReference type="ARBA" id="ARBA00004236"/>
    </source>
</evidence>
<feature type="domain" description="Cadherin" evidence="13">
    <location>
        <begin position="261"/>
        <end position="372"/>
    </location>
</feature>
<evidence type="ECO:0000256" key="11">
    <source>
        <dbReference type="ARBA" id="ARBA00023180"/>
    </source>
</evidence>
<comment type="subcellular location">
    <subcellularLocation>
        <location evidence="1">Cell membrane</location>
    </subcellularLocation>
    <subcellularLocation>
        <location evidence="2">Cytoplasm</location>
    </subcellularLocation>
</comment>
<evidence type="ECO:0000256" key="7">
    <source>
        <dbReference type="ARBA" id="ARBA00022737"/>
    </source>
</evidence>
<evidence type="ECO:0000256" key="8">
    <source>
        <dbReference type="ARBA" id="ARBA00022837"/>
    </source>
</evidence>
<dbReference type="GO" id="GO:0001841">
    <property type="term" value="P:neural tube formation"/>
    <property type="evidence" value="ECO:0007669"/>
    <property type="project" value="UniProtKB-ARBA"/>
</dbReference>
<organism evidence="14 15">
    <name type="scientific">Oryzias latipes</name>
    <name type="common">Japanese rice fish</name>
    <name type="synonym">Japanese killifish</name>
    <dbReference type="NCBI Taxonomy" id="8090"/>
    <lineage>
        <taxon>Eukaryota</taxon>
        <taxon>Metazoa</taxon>
        <taxon>Chordata</taxon>
        <taxon>Craniata</taxon>
        <taxon>Vertebrata</taxon>
        <taxon>Euteleostomi</taxon>
        <taxon>Actinopterygii</taxon>
        <taxon>Neopterygii</taxon>
        <taxon>Teleostei</taxon>
        <taxon>Neoteleostei</taxon>
        <taxon>Acanthomorphata</taxon>
        <taxon>Ovalentaria</taxon>
        <taxon>Atherinomorphae</taxon>
        <taxon>Beloniformes</taxon>
        <taxon>Adrianichthyidae</taxon>
        <taxon>Oryziinae</taxon>
        <taxon>Oryzias</taxon>
    </lineage>
</organism>
<dbReference type="InterPro" id="IPR002126">
    <property type="entry name" value="Cadherin-like_dom"/>
</dbReference>
<dbReference type="SMART" id="SM00112">
    <property type="entry name" value="CA"/>
    <property type="match status" value="4"/>
</dbReference>
<evidence type="ECO:0000256" key="3">
    <source>
        <dbReference type="ARBA" id="ARBA00022475"/>
    </source>
</evidence>
<dbReference type="GO" id="GO:0005509">
    <property type="term" value="F:calcium ion binding"/>
    <property type="evidence" value="ECO:0007669"/>
    <property type="project" value="UniProtKB-UniRule"/>
</dbReference>
<evidence type="ECO:0000259" key="13">
    <source>
        <dbReference type="PROSITE" id="PS50268"/>
    </source>
</evidence>
<dbReference type="FunFam" id="2.60.40.60:FF:000019">
    <property type="entry name" value="Cadherin 2"/>
    <property type="match status" value="1"/>
</dbReference>
<dbReference type="FunFam" id="2.60.40.60:FF:000095">
    <property type="entry name" value="Cadherin 13"/>
    <property type="match status" value="1"/>
</dbReference>
<dbReference type="GO" id="GO:0007156">
    <property type="term" value="P:homophilic cell adhesion via plasma membrane adhesion molecules"/>
    <property type="evidence" value="ECO:0007669"/>
    <property type="project" value="InterPro"/>
</dbReference>
<dbReference type="GO" id="GO:0042074">
    <property type="term" value="P:cell migration involved in gastrulation"/>
    <property type="evidence" value="ECO:0007669"/>
    <property type="project" value="UniProtKB-ARBA"/>
</dbReference>
<evidence type="ECO:0000256" key="12">
    <source>
        <dbReference type="PROSITE-ProRule" id="PRU00043"/>
    </source>
</evidence>
<reference key="1">
    <citation type="journal article" date="2007" name="Nature">
        <title>The medaka draft genome and insights into vertebrate genome evolution.</title>
        <authorList>
            <person name="Kasahara M."/>
            <person name="Naruse K."/>
            <person name="Sasaki S."/>
            <person name="Nakatani Y."/>
            <person name="Qu W."/>
            <person name="Ahsan B."/>
            <person name="Yamada T."/>
            <person name="Nagayasu Y."/>
            <person name="Doi K."/>
            <person name="Kasai Y."/>
            <person name="Jindo T."/>
            <person name="Kobayashi D."/>
            <person name="Shimada A."/>
            <person name="Toyoda A."/>
            <person name="Kuroki Y."/>
            <person name="Fujiyama A."/>
            <person name="Sasaki T."/>
            <person name="Shimizu A."/>
            <person name="Asakawa S."/>
            <person name="Shimizu N."/>
            <person name="Hashimoto S."/>
            <person name="Yang J."/>
            <person name="Lee Y."/>
            <person name="Matsushima K."/>
            <person name="Sugano S."/>
            <person name="Sakaizumi M."/>
            <person name="Narita T."/>
            <person name="Ohishi K."/>
            <person name="Haga S."/>
            <person name="Ohta F."/>
            <person name="Nomoto H."/>
            <person name="Nogata K."/>
            <person name="Morishita T."/>
            <person name="Endo T."/>
            <person name="Shin-I T."/>
            <person name="Takeda H."/>
            <person name="Morishita S."/>
            <person name="Kohara Y."/>
        </authorList>
    </citation>
    <scope>NUCLEOTIDE SEQUENCE [LARGE SCALE GENOMIC DNA]</scope>
    <source>
        <strain>Hd-rR</strain>
    </source>
</reference>
<keyword evidence="9" id="KW-0130">Cell adhesion</keyword>
<dbReference type="Gene3D" id="2.60.40.60">
    <property type="entry name" value="Cadherins"/>
    <property type="match status" value="4"/>
</dbReference>
<sequence length="503" mass="56366">DRTRFLFSTDDSRFVFNSDGVLTVRHPDVAVLYFPKSSNGLRRTKRDWVIPPINIPENSNGPFPFKMVTIRSVEDRYKKILYSITGPGATEDPVGLFTMDQDTGDLYVNQRLDREKQAHYPLLAHADVEDPMEIIINVIDMNDNKPIFEQTSYVAEVAESSPKGTTVIQVKATDADEPGNDNSYIKYTILSQEPKLPSDSMFAIYSFNGAIMVEGVGLDRKKYPEYTLEIQAADTKGEGLTGKTKVTLKVTDSNDNPPVFTASTYQGSVDENAVGVQVVKMSVTDKDEPNTPAWNAKFKIIRGDPDKLFSIETGTNKQEGILQTAKGLDFKKNSTHTLMVIVENEVPFAIPLTTSTATVVVTVKDVNEPPIFKEKEMTVQKSEDLPVESVIIKSEAEDPDFERENTFMQLYKIIDDPENWLTVDEDSGLVKVKSPMDRESPNVKENKYTVLLGAYDNDSVPATGTGTLVIILEDVNDNPPFIEERNITVCPFRARWMWVVLYV</sequence>